<evidence type="ECO:0008006" key="3">
    <source>
        <dbReference type="Google" id="ProtNLM"/>
    </source>
</evidence>
<dbReference type="Proteomes" id="UP000190626">
    <property type="component" value="Unassembled WGS sequence"/>
</dbReference>
<dbReference type="PANTHER" id="PTHR41317:SF1">
    <property type="entry name" value="PD-(D_E)XK NUCLEASE FAMILY TRANSPOSASE"/>
    <property type="match status" value="1"/>
</dbReference>
<proteinExistence type="predicted"/>
<accession>A0A1V4HGQ6</accession>
<dbReference type="InterPro" id="IPR010106">
    <property type="entry name" value="RpnA"/>
</dbReference>
<gene>
    <name evidence="1" type="ORF">BC351_29825</name>
</gene>
<dbReference type="STRING" id="1469647.BC351_29825"/>
<evidence type="ECO:0000313" key="2">
    <source>
        <dbReference type="Proteomes" id="UP000190626"/>
    </source>
</evidence>
<dbReference type="AlphaFoldDB" id="A0A1V4HGQ6"/>
<dbReference type="Pfam" id="PF12784">
    <property type="entry name" value="PDDEXK_2"/>
    <property type="match status" value="1"/>
</dbReference>
<evidence type="ECO:0000313" key="1">
    <source>
        <dbReference type="EMBL" id="OPH54926.1"/>
    </source>
</evidence>
<dbReference type="OrthoDB" id="1097360at2"/>
<comment type="caution">
    <text evidence="1">The sequence shown here is derived from an EMBL/GenBank/DDBJ whole genome shotgun (WGS) entry which is preliminary data.</text>
</comment>
<sequence length="208" mass="24355">MQLFNKYDIEKRSLYLWSKLYEAQLSEGQKYKELNKCITINILNYSFLPDTPYHSIFQLREIVTQLPLIDDIELHFIELPKLKENAVSLEEGLVKWLLFLKGTEKEKWKVLAMNEPQLRKAMDTLEFLSQNEEARRLYEMRQKALHDEASMLYGAREEGKAEGKAEGRAEGKFEVARNMLGEGIQVSLISRMTGLSEQEIERLKGQRH</sequence>
<reference evidence="2" key="1">
    <citation type="submission" date="2016-07" db="EMBL/GenBank/DDBJ databases">
        <authorList>
            <person name="Florea S."/>
            <person name="Webb J.S."/>
            <person name="Jaromczyk J."/>
            <person name="Schardl C.L."/>
        </authorList>
    </citation>
    <scope>NUCLEOTIDE SEQUENCE [LARGE SCALE GENOMIC DNA]</scope>
    <source>
        <strain evidence="2">CY1</strain>
    </source>
</reference>
<name>A0A1V4HGQ6_9BACL</name>
<keyword evidence="2" id="KW-1185">Reference proteome</keyword>
<organism evidence="1 2">
    <name type="scientific">Paenibacillus ferrarius</name>
    <dbReference type="NCBI Taxonomy" id="1469647"/>
    <lineage>
        <taxon>Bacteria</taxon>
        <taxon>Bacillati</taxon>
        <taxon>Bacillota</taxon>
        <taxon>Bacilli</taxon>
        <taxon>Bacillales</taxon>
        <taxon>Paenibacillaceae</taxon>
        <taxon>Paenibacillus</taxon>
    </lineage>
</organism>
<protein>
    <recommendedName>
        <fullName evidence="3">Rpn family recombination-promoting nuclease/putative transposase</fullName>
    </recommendedName>
</protein>
<dbReference type="PANTHER" id="PTHR41317">
    <property type="entry name" value="PD-(D_E)XK NUCLEASE FAMILY TRANSPOSASE"/>
    <property type="match status" value="1"/>
</dbReference>
<dbReference type="NCBIfam" id="TIGR01784">
    <property type="entry name" value="T_den_put_tspse"/>
    <property type="match status" value="1"/>
</dbReference>
<dbReference type="EMBL" id="MBTG01000019">
    <property type="protein sequence ID" value="OPH54926.1"/>
    <property type="molecule type" value="Genomic_DNA"/>
</dbReference>